<dbReference type="Pfam" id="PF08386">
    <property type="entry name" value="Abhydrolase_4"/>
    <property type="match status" value="1"/>
</dbReference>
<protein>
    <submittedName>
        <fullName evidence="4">Alpha/beta fold hydrolase</fullName>
    </submittedName>
</protein>
<dbReference type="InterPro" id="IPR013595">
    <property type="entry name" value="Pept_S33_TAP-like_C"/>
</dbReference>
<sequence>MKAFLILMALLSRITPARASRMALSMMTTPRVAAVRRDSNPALRDAGEFMPVGTRARCWVRPGGPRRALFVHGWSGDVSQFHALLETVDPSDWTCFVLEMPGHGVVADGPSNVGEFITTVRAALEQMGEPVDLVVGHSMGASALAFVLAERPEIPQAVLISAPTDFRAVVGRMASFLRFGARARQGLLDAMADRVGIGYEVLDIARRGRGIESEVLVIHDTLDREVPFSDALRLHQALPHASLFQTQGLGHRRLLEASQVHAAIEAFVQPAAAVRVSA</sequence>
<name>A0A418XYD5_9GAMM</name>
<dbReference type="GO" id="GO:0016787">
    <property type="term" value="F:hydrolase activity"/>
    <property type="evidence" value="ECO:0007669"/>
    <property type="project" value="UniProtKB-KW"/>
</dbReference>
<dbReference type="RefSeq" id="WP_119917708.1">
    <property type="nucleotide sequence ID" value="NZ_QYYA01000002.1"/>
</dbReference>
<keyword evidence="5" id="KW-1185">Reference proteome</keyword>
<feature type="signal peptide" evidence="1">
    <location>
        <begin position="1"/>
        <end position="19"/>
    </location>
</feature>
<keyword evidence="4" id="KW-0378">Hydrolase</keyword>
<keyword evidence="1" id="KW-0732">Signal</keyword>
<dbReference type="EMBL" id="QYYA01000002">
    <property type="protein sequence ID" value="RJG18046.1"/>
    <property type="molecule type" value="Genomic_DNA"/>
</dbReference>
<evidence type="ECO:0000313" key="4">
    <source>
        <dbReference type="EMBL" id="RJG18046.1"/>
    </source>
</evidence>
<reference evidence="4 5" key="1">
    <citation type="submission" date="2018-09" db="EMBL/GenBank/DDBJ databases">
        <title>Alcanivorax profundi sp. nov., isolated from 1000 m-depth seawater of the Mariana Trench.</title>
        <authorList>
            <person name="Liu J."/>
        </authorList>
    </citation>
    <scope>NUCLEOTIDE SEQUENCE [LARGE SCALE GENOMIC DNA]</scope>
    <source>
        <strain evidence="4 5">MTEO17</strain>
    </source>
</reference>
<dbReference type="AlphaFoldDB" id="A0A418XYD5"/>
<evidence type="ECO:0000259" key="2">
    <source>
        <dbReference type="Pfam" id="PF00561"/>
    </source>
</evidence>
<dbReference type="Gene3D" id="3.40.50.1820">
    <property type="entry name" value="alpha/beta hydrolase"/>
    <property type="match status" value="1"/>
</dbReference>
<comment type="caution">
    <text evidence="4">The sequence shown here is derived from an EMBL/GenBank/DDBJ whole genome shotgun (WGS) entry which is preliminary data.</text>
</comment>
<organism evidence="4 5">
    <name type="scientific">Alcanivorax profundi</name>
    <dbReference type="NCBI Taxonomy" id="2338368"/>
    <lineage>
        <taxon>Bacteria</taxon>
        <taxon>Pseudomonadati</taxon>
        <taxon>Pseudomonadota</taxon>
        <taxon>Gammaproteobacteria</taxon>
        <taxon>Oceanospirillales</taxon>
        <taxon>Alcanivoracaceae</taxon>
        <taxon>Alcanivorax</taxon>
    </lineage>
</organism>
<dbReference type="InterPro" id="IPR029058">
    <property type="entry name" value="AB_hydrolase_fold"/>
</dbReference>
<dbReference type="Pfam" id="PF00561">
    <property type="entry name" value="Abhydrolase_1"/>
    <property type="match status" value="1"/>
</dbReference>
<evidence type="ECO:0000259" key="3">
    <source>
        <dbReference type="Pfam" id="PF08386"/>
    </source>
</evidence>
<dbReference type="InterPro" id="IPR000073">
    <property type="entry name" value="AB_hydrolase_1"/>
</dbReference>
<dbReference type="OrthoDB" id="7055710at2"/>
<evidence type="ECO:0000313" key="5">
    <source>
        <dbReference type="Proteomes" id="UP000283734"/>
    </source>
</evidence>
<feature type="domain" description="Peptidase S33 tripeptidyl aminopeptidase-like C-terminal" evidence="3">
    <location>
        <begin position="212"/>
        <end position="268"/>
    </location>
</feature>
<proteinExistence type="predicted"/>
<dbReference type="SUPFAM" id="SSF53474">
    <property type="entry name" value="alpha/beta-Hydrolases"/>
    <property type="match status" value="1"/>
</dbReference>
<feature type="domain" description="AB hydrolase-1" evidence="2">
    <location>
        <begin position="69"/>
        <end position="165"/>
    </location>
</feature>
<evidence type="ECO:0000256" key="1">
    <source>
        <dbReference type="SAM" id="SignalP"/>
    </source>
</evidence>
<dbReference type="Proteomes" id="UP000283734">
    <property type="component" value="Unassembled WGS sequence"/>
</dbReference>
<gene>
    <name evidence="4" type="ORF">D4A39_06065</name>
</gene>
<feature type="chain" id="PRO_5019008642" evidence="1">
    <location>
        <begin position="20"/>
        <end position="278"/>
    </location>
</feature>
<accession>A0A418XYD5</accession>